<dbReference type="Pfam" id="PF00076">
    <property type="entry name" value="RRM_1"/>
    <property type="match status" value="1"/>
</dbReference>
<evidence type="ECO:0000259" key="6">
    <source>
        <dbReference type="PROSITE" id="PS50102"/>
    </source>
</evidence>
<dbReference type="FunFam" id="3.30.70.330:FF:000821">
    <property type="entry name" value="Sex determination protein fox-1"/>
    <property type="match status" value="1"/>
</dbReference>
<evidence type="ECO:0000313" key="7">
    <source>
        <dbReference type="EMBL" id="KHN71233.1"/>
    </source>
</evidence>
<protein>
    <submittedName>
        <fullName evidence="7">Sex determination protein fox-1</fullName>
    </submittedName>
</protein>
<comment type="subcellular location">
    <subcellularLocation>
        <location evidence="1">Nucleus</location>
    </subcellularLocation>
</comment>
<sequence length="354" mass="36680">MHQQSGVLAAAPATITSIGSVEGDKQDENQISREQYDLQLQMQMAAVAAIGPQMPPPSSVAQPQPPSANALTTPDPSTSANSSDGAPKRLHVSNIPFRFRDPDLRAMFEKYGPVTDVEIIFNERGSKGFGFVTMEKAADAEKARQELHGSSVEGRKIEVNCATARIHTKKPKVAPGVVEANLAVAALQGAALQQAAAANRAMYLRSPLAQALAVRNLQGLGIQGQLAALGAQQQQFPFMTPLAAAHMQSQGLLLGSAQLPQAAQHVQQAYDPSALITEQARLQLAAAQAANPAFVAAAAARGAAAAAANVGAAGTAAGTTSIGEQYLGSALTAALPGYPAVATAYRTLNRFAPY</sequence>
<feature type="compositionally biased region" description="Polar residues" evidence="5">
    <location>
        <begin position="71"/>
        <end position="84"/>
    </location>
</feature>
<dbReference type="AlphaFoldDB" id="A0A0B2UPC4"/>
<dbReference type="InterPro" id="IPR012677">
    <property type="entry name" value="Nucleotide-bd_a/b_plait_sf"/>
</dbReference>
<gene>
    <name evidence="7" type="primary">fox-1</name>
    <name evidence="7" type="ORF">Tcan_08096</name>
</gene>
<organism evidence="7 8">
    <name type="scientific">Toxocara canis</name>
    <name type="common">Canine roundworm</name>
    <dbReference type="NCBI Taxonomy" id="6265"/>
    <lineage>
        <taxon>Eukaryota</taxon>
        <taxon>Metazoa</taxon>
        <taxon>Ecdysozoa</taxon>
        <taxon>Nematoda</taxon>
        <taxon>Chromadorea</taxon>
        <taxon>Rhabditida</taxon>
        <taxon>Spirurina</taxon>
        <taxon>Ascaridomorpha</taxon>
        <taxon>Ascaridoidea</taxon>
        <taxon>Toxocaridae</taxon>
        <taxon>Toxocara</taxon>
    </lineage>
</organism>
<dbReference type="PANTHER" id="PTHR15597:SF22">
    <property type="entry name" value="RNA-BINDING FOX PROTEIN 1, ISOFORM H"/>
    <property type="match status" value="1"/>
</dbReference>
<dbReference type="EMBL" id="JPKZ01022562">
    <property type="protein sequence ID" value="KHN71233.1"/>
    <property type="molecule type" value="Genomic_DNA"/>
</dbReference>
<feature type="domain" description="RRM" evidence="6">
    <location>
        <begin position="88"/>
        <end position="164"/>
    </location>
</feature>
<dbReference type="STRING" id="6265.A0A0B2UPC4"/>
<dbReference type="InterPro" id="IPR035979">
    <property type="entry name" value="RBD_domain_sf"/>
</dbReference>
<dbReference type="GO" id="GO:0005634">
    <property type="term" value="C:nucleus"/>
    <property type="evidence" value="ECO:0007669"/>
    <property type="project" value="UniProtKB-SubCell"/>
</dbReference>
<dbReference type="InterPro" id="IPR047131">
    <property type="entry name" value="RBFOX1-like"/>
</dbReference>
<accession>A0A0B2UPC4</accession>
<feature type="region of interest" description="Disordered" evidence="5">
    <location>
        <begin position="51"/>
        <end position="89"/>
    </location>
</feature>
<dbReference type="OrthoDB" id="5382468at2759"/>
<name>A0A0B2UPC4_TOXCA</name>
<dbReference type="InterPro" id="IPR034237">
    <property type="entry name" value="FOX1_RRM"/>
</dbReference>
<evidence type="ECO:0000256" key="3">
    <source>
        <dbReference type="ARBA" id="ARBA00023242"/>
    </source>
</evidence>
<keyword evidence="3" id="KW-0539">Nucleus</keyword>
<proteinExistence type="predicted"/>
<feature type="compositionally biased region" description="Pro residues" evidence="5">
    <location>
        <begin position="53"/>
        <end position="66"/>
    </location>
</feature>
<comment type="caution">
    <text evidence="7">The sequence shown here is derived from an EMBL/GenBank/DDBJ whole genome shotgun (WGS) entry which is preliminary data.</text>
</comment>
<dbReference type="Gene3D" id="3.30.70.330">
    <property type="match status" value="1"/>
</dbReference>
<keyword evidence="2 4" id="KW-0694">RNA-binding</keyword>
<evidence type="ECO:0000256" key="5">
    <source>
        <dbReference type="SAM" id="MobiDB-lite"/>
    </source>
</evidence>
<evidence type="ECO:0000256" key="1">
    <source>
        <dbReference type="ARBA" id="ARBA00004123"/>
    </source>
</evidence>
<dbReference type="OMA" id="RKIEVNC"/>
<dbReference type="GO" id="GO:0005737">
    <property type="term" value="C:cytoplasm"/>
    <property type="evidence" value="ECO:0007669"/>
    <property type="project" value="TreeGrafter"/>
</dbReference>
<dbReference type="SMART" id="SM00360">
    <property type="entry name" value="RRM"/>
    <property type="match status" value="1"/>
</dbReference>
<dbReference type="PANTHER" id="PTHR15597">
    <property type="entry name" value="ATAXIN 2-BINDING PROTEIN 1-RELATED"/>
    <property type="match status" value="1"/>
</dbReference>
<dbReference type="InterPro" id="IPR000504">
    <property type="entry name" value="RRM_dom"/>
</dbReference>
<evidence type="ECO:0000256" key="2">
    <source>
        <dbReference type="ARBA" id="ARBA00022884"/>
    </source>
</evidence>
<dbReference type="GO" id="GO:0003729">
    <property type="term" value="F:mRNA binding"/>
    <property type="evidence" value="ECO:0007669"/>
    <property type="project" value="TreeGrafter"/>
</dbReference>
<dbReference type="PROSITE" id="PS50102">
    <property type="entry name" value="RRM"/>
    <property type="match status" value="1"/>
</dbReference>
<evidence type="ECO:0000256" key="4">
    <source>
        <dbReference type="PROSITE-ProRule" id="PRU00176"/>
    </source>
</evidence>
<dbReference type="SUPFAM" id="SSF54928">
    <property type="entry name" value="RNA-binding domain, RBD"/>
    <property type="match status" value="1"/>
</dbReference>
<keyword evidence="8" id="KW-1185">Reference proteome</keyword>
<dbReference type="Proteomes" id="UP000031036">
    <property type="component" value="Unassembled WGS sequence"/>
</dbReference>
<evidence type="ECO:0000313" key="8">
    <source>
        <dbReference type="Proteomes" id="UP000031036"/>
    </source>
</evidence>
<dbReference type="CDD" id="cd12407">
    <property type="entry name" value="RRM_FOX1_like"/>
    <property type="match status" value="1"/>
</dbReference>
<reference evidence="7 8" key="1">
    <citation type="submission" date="2014-11" db="EMBL/GenBank/DDBJ databases">
        <title>Genetic blueprint of the zoonotic pathogen Toxocara canis.</title>
        <authorList>
            <person name="Zhu X.-Q."/>
            <person name="Korhonen P.K."/>
            <person name="Cai H."/>
            <person name="Young N.D."/>
            <person name="Nejsum P."/>
            <person name="von Samson-Himmelstjerna G."/>
            <person name="Boag P.R."/>
            <person name="Tan P."/>
            <person name="Li Q."/>
            <person name="Min J."/>
            <person name="Yang Y."/>
            <person name="Wang X."/>
            <person name="Fang X."/>
            <person name="Hall R.S."/>
            <person name="Hofmann A."/>
            <person name="Sternberg P.W."/>
            <person name="Jex A.R."/>
            <person name="Gasser R.B."/>
        </authorList>
    </citation>
    <scope>NUCLEOTIDE SEQUENCE [LARGE SCALE GENOMIC DNA]</scope>
    <source>
        <strain evidence="7">PN_DK_2014</strain>
    </source>
</reference>
<dbReference type="GO" id="GO:0007399">
    <property type="term" value="P:nervous system development"/>
    <property type="evidence" value="ECO:0007669"/>
    <property type="project" value="InterPro"/>
</dbReference>
<dbReference type="GO" id="GO:0000381">
    <property type="term" value="P:regulation of alternative mRNA splicing, via spliceosome"/>
    <property type="evidence" value="ECO:0007669"/>
    <property type="project" value="InterPro"/>
</dbReference>